<dbReference type="Proteomes" id="UP000051302">
    <property type="component" value="Unassembled WGS sequence"/>
</dbReference>
<feature type="transmembrane region" description="Helical" evidence="2">
    <location>
        <begin position="12"/>
        <end position="31"/>
    </location>
</feature>
<sequence length="221" mass="24796">MNKDKPFYKIWWFWLIVVILVVIIFGMFGSGGSSNDDSSSNVKQTNTSNTTKDADDSNSAKSKSKTIDLDNDEATIIKEINYDPNYTDNSWAGTNVNIDRVKVATIKPFKDEEEKNNIYKGIVIVHFNVEASRDIDFYPTQGTLVTSDGQQVDANSYSSDNFDGEIAKGAKKSGNVLFTLTTLNNPKDLKNIRLKWDADYQTDDLDDDASNKTYDITINLN</sequence>
<keyword evidence="4" id="KW-1185">Reference proteome</keyword>
<feature type="region of interest" description="Disordered" evidence="1">
    <location>
        <begin position="32"/>
        <end position="65"/>
    </location>
</feature>
<evidence type="ECO:0000313" key="4">
    <source>
        <dbReference type="Proteomes" id="UP000051302"/>
    </source>
</evidence>
<gene>
    <name evidence="3" type="ORF">FD31_GL001123</name>
</gene>
<feature type="compositionally biased region" description="Polar residues" evidence="1">
    <location>
        <begin position="42"/>
        <end position="51"/>
    </location>
</feature>
<dbReference type="STRING" id="1423774.FD31_GL001123"/>
<dbReference type="PATRIC" id="fig|1423774.3.peg.1171"/>
<dbReference type="EMBL" id="AZFV01000021">
    <property type="protein sequence ID" value="KRM15559.1"/>
    <property type="molecule type" value="Genomic_DNA"/>
</dbReference>
<keyword evidence="2" id="KW-1133">Transmembrane helix</keyword>
<keyword evidence="2" id="KW-0472">Membrane</keyword>
<protein>
    <submittedName>
        <fullName evidence="3">Prophage related protein</fullName>
    </submittedName>
</protein>
<name>A0A0R1WCJ0_9LACO</name>
<proteinExistence type="predicted"/>
<evidence type="ECO:0000313" key="3">
    <source>
        <dbReference type="EMBL" id="KRM15559.1"/>
    </source>
</evidence>
<accession>A0A0R1WCJ0</accession>
<organism evidence="3 4">
    <name type="scientific">Companilactobacillus nantensis DSM 16982</name>
    <dbReference type="NCBI Taxonomy" id="1423774"/>
    <lineage>
        <taxon>Bacteria</taxon>
        <taxon>Bacillati</taxon>
        <taxon>Bacillota</taxon>
        <taxon>Bacilli</taxon>
        <taxon>Lactobacillales</taxon>
        <taxon>Lactobacillaceae</taxon>
        <taxon>Companilactobacillus</taxon>
    </lineage>
</organism>
<dbReference type="RefSeq" id="WP_057892542.1">
    <property type="nucleotide sequence ID" value="NZ_AZFV01000021.1"/>
</dbReference>
<keyword evidence="2" id="KW-0812">Transmembrane</keyword>
<dbReference type="AlphaFoldDB" id="A0A0R1WCJ0"/>
<evidence type="ECO:0000256" key="1">
    <source>
        <dbReference type="SAM" id="MobiDB-lite"/>
    </source>
</evidence>
<evidence type="ECO:0000256" key="2">
    <source>
        <dbReference type="SAM" id="Phobius"/>
    </source>
</evidence>
<comment type="caution">
    <text evidence="3">The sequence shown here is derived from an EMBL/GenBank/DDBJ whole genome shotgun (WGS) entry which is preliminary data.</text>
</comment>
<reference evidence="3 4" key="1">
    <citation type="journal article" date="2015" name="Genome Announc.">
        <title>Expanding the biotechnology potential of lactobacilli through comparative genomics of 213 strains and associated genera.</title>
        <authorList>
            <person name="Sun Z."/>
            <person name="Harris H.M."/>
            <person name="McCann A."/>
            <person name="Guo C."/>
            <person name="Argimon S."/>
            <person name="Zhang W."/>
            <person name="Yang X."/>
            <person name="Jeffery I.B."/>
            <person name="Cooney J.C."/>
            <person name="Kagawa T.F."/>
            <person name="Liu W."/>
            <person name="Song Y."/>
            <person name="Salvetti E."/>
            <person name="Wrobel A."/>
            <person name="Rasinkangas P."/>
            <person name="Parkhill J."/>
            <person name="Rea M.C."/>
            <person name="O'Sullivan O."/>
            <person name="Ritari J."/>
            <person name="Douillard F.P."/>
            <person name="Paul Ross R."/>
            <person name="Yang R."/>
            <person name="Briner A.E."/>
            <person name="Felis G.E."/>
            <person name="de Vos W.M."/>
            <person name="Barrangou R."/>
            <person name="Klaenhammer T.R."/>
            <person name="Caufield P.W."/>
            <person name="Cui Y."/>
            <person name="Zhang H."/>
            <person name="O'Toole P.W."/>
        </authorList>
    </citation>
    <scope>NUCLEOTIDE SEQUENCE [LARGE SCALE GENOMIC DNA]</scope>
    <source>
        <strain evidence="3 4">DSM 16982</strain>
    </source>
</reference>